<dbReference type="PANTHER" id="PTHR43649:SF31">
    <property type="entry name" value="SN-GLYCEROL-3-PHOSPHATE-BINDING PERIPLASMIC PROTEIN UGPB"/>
    <property type="match status" value="1"/>
</dbReference>
<organism evidence="2 3">
    <name type="scientific">Krasilnikoviella flava</name>
    <dbReference type="NCBI Taxonomy" id="526729"/>
    <lineage>
        <taxon>Bacteria</taxon>
        <taxon>Bacillati</taxon>
        <taxon>Actinomycetota</taxon>
        <taxon>Actinomycetes</taxon>
        <taxon>Micrococcales</taxon>
        <taxon>Promicromonosporaceae</taxon>
        <taxon>Krasilnikoviella</taxon>
    </lineage>
</organism>
<dbReference type="Gene3D" id="3.40.190.10">
    <property type="entry name" value="Periplasmic binding protein-like II"/>
    <property type="match status" value="1"/>
</dbReference>
<dbReference type="STRING" id="526729.SAMN04324258_1588"/>
<dbReference type="Proteomes" id="UP000189777">
    <property type="component" value="Unassembled WGS sequence"/>
</dbReference>
<proteinExistence type="inferred from homology"/>
<dbReference type="AlphaFoldDB" id="A0A1T5JNY6"/>
<dbReference type="OrthoDB" id="2513152at2"/>
<dbReference type="SUPFAM" id="SSF53850">
    <property type="entry name" value="Periplasmic binding protein-like II"/>
    <property type="match status" value="1"/>
</dbReference>
<evidence type="ECO:0000256" key="1">
    <source>
        <dbReference type="ARBA" id="ARBA00008520"/>
    </source>
</evidence>
<dbReference type="EMBL" id="FUZQ01000002">
    <property type="protein sequence ID" value="SKC52958.1"/>
    <property type="molecule type" value="Genomic_DNA"/>
</dbReference>
<evidence type="ECO:0000313" key="2">
    <source>
        <dbReference type="EMBL" id="SKC52958.1"/>
    </source>
</evidence>
<keyword evidence="3" id="KW-1185">Reference proteome</keyword>
<gene>
    <name evidence="2" type="ORF">SAMN04324258_1588</name>
</gene>
<dbReference type="PROSITE" id="PS51257">
    <property type="entry name" value="PROKAR_LIPOPROTEIN"/>
    <property type="match status" value="1"/>
</dbReference>
<comment type="similarity">
    <text evidence="1">Belongs to the bacterial solute-binding protein 1 family.</text>
</comment>
<accession>A0A1T5JNY6</accession>
<evidence type="ECO:0000313" key="3">
    <source>
        <dbReference type="Proteomes" id="UP000189777"/>
    </source>
</evidence>
<dbReference type="RefSeq" id="WP_079573114.1">
    <property type="nucleotide sequence ID" value="NZ_FUZQ01000002.1"/>
</dbReference>
<dbReference type="InterPro" id="IPR050490">
    <property type="entry name" value="Bact_solute-bd_prot1"/>
</dbReference>
<protein>
    <submittedName>
        <fullName evidence="2">Putative aldouronate transport system substrate-binding protein</fullName>
    </submittedName>
</protein>
<reference evidence="2 3" key="1">
    <citation type="submission" date="2017-02" db="EMBL/GenBank/DDBJ databases">
        <authorList>
            <person name="Peterson S.W."/>
        </authorList>
    </citation>
    <scope>NUCLEOTIDE SEQUENCE [LARGE SCALE GENOMIC DNA]</scope>
    <source>
        <strain evidence="2 3">DSM 21481</strain>
    </source>
</reference>
<name>A0A1T5JNY6_9MICO</name>
<dbReference type="PANTHER" id="PTHR43649">
    <property type="entry name" value="ARABINOSE-BINDING PROTEIN-RELATED"/>
    <property type="match status" value="1"/>
</dbReference>
<sequence length="549" mass="58563">MPDIRTTGRQPSRRNVLFGGLGVGAFALLAAAGCSNEGRGGVGAVSAAQNSSVLPKYIPYTGVPMDIKGADGVPDTMLKYPASPKKATSGQPGDGEDVGVFVMTNTPAPPKLEKNAYWQELNERLGFGLSVALTPSGDYSDRFQTTVAGDQLPDIFAMFSGDIPGLPSLLEERAVDLTEYLAGDAVAKYPFLANIPTESWQSCVYNGKVFAVPVPRGPAQSMVMYARQDYFESEGIDPQVTSFEEFYDLCKELSGGNTWALGRVPLGFIRQMYEIPNGWSEAGGTLTSANLHERQQDALEAARRLVADGFVHPDGVTAAQPQRKTWLVNGTIRFLDDTFSAWPDFSNYPLGEGFQLAVVPPPLAEGGGTAGIHMGPQVQNITSISAKSADRVEALLDVINYLAAPFGTEEHMFKTYGVEGVHYELDGTDPVPTEKGRTEVQLGLKYVVEGPWVNFQAGDPSVAQAEHDAQAAVVPSAVKNPASGLFSDTASRKGGQIGEKLGAVETDILAGRQKVGAWQPAAEAWAKGGGDKIRAELEKALADRKKTEG</sequence>